<evidence type="ECO:0000313" key="1">
    <source>
        <dbReference type="EMBL" id="KAH6932194.1"/>
    </source>
</evidence>
<keyword evidence="2" id="KW-1185">Reference proteome</keyword>
<comment type="caution">
    <text evidence="1">The sequence shown here is derived from an EMBL/GenBank/DDBJ whole genome shotgun (WGS) entry which is preliminary data.</text>
</comment>
<accession>A0ACB7SEJ6</accession>
<organism evidence="1 2">
    <name type="scientific">Hyalomma asiaticum</name>
    <name type="common">Tick</name>
    <dbReference type="NCBI Taxonomy" id="266040"/>
    <lineage>
        <taxon>Eukaryota</taxon>
        <taxon>Metazoa</taxon>
        <taxon>Ecdysozoa</taxon>
        <taxon>Arthropoda</taxon>
        <taxon>Chelicerata</taxon>
        <taxon>Arachnida</taxon>
        <taxon>Acari</taxon>
        <taxon>Parasitiformes</taxon>
        <taxon>Ixodida</taxon>
        <taxon>Ixodoidea</taxon>
        <taxon>Ixodidae</taxon>
        <taxon>Hyalomminae</taxon>
        <taxon>Hyalomma</taxon>
    </lineage>
</organism>
<gene>
    <name evidence="1" type="ORF">HPB50_003648</name>
</gene>
<proteinExistence type="predicted"/>
<reference evidence="1" key="1">
    <citation type="submission" date="2020-05" db="EMBL/GenBank/DDBJ databases">
        <title>Large-scale comparative analyses of tick genomes elucidate their genetic diversity and vector capacities.</title>
        <authorList>
            <person name="Jia N."/>
            <person name="Wang J."/>
            <person name="Shi W."/>
            <person name="Du L."/>
            <person name="Sun Y."/>
            <person name="Zhan W."/>
            <person name="Jiang J."/>
            <person name="Wang Q."/>
            <person name="Zhang B."/>
            <person name="Ji P."/>
            <person name="Sakyi L.B."/>
            <person name="Cui X."/>
            <person name="Yuan T."/>
            <person name="Jiang B."/>
            <person name="Yang W."/>
            <person name="Lam T.T.-Y."/>
            <person name="Chang Q."/>
            <person name="Ding S."/>
            <person name="Wang X."/>
            <person name="Zhu J."/>
            <person name="Ruan X."/>
            <person name="Zhao L."/>
            <person name="Wei J."/>
            <person name="Que T."/>
            <person name="Du C."/>
            <person name="Cheng J."/>
            <person name="Dai P."/>
            <person name="Han X."/>
            <person name="Huang E."/>
            <person name="Gao Y."/>
            <person name="Liu J."/>
            <person name="Shao H."/>
            <person name="Ye R."/>
            <person name="Li L."/>
            <person name="Wei W."/>
            <person name="Wang X."/>
            <person name="Wang C."/>
            <person name="Yang T."/>
            <person name="Huo Q."/>
            <person name="Li W."/>
            <person name="Guo W."/>
            <person name="Chen H."/>
            <person name="Zhou L."/>
            <person name="Ni X."/>
            <person name="Tian J."/>
            <person name="Zhou Y."/>
            <person name="Sheng Y."/>
            <person name="Liu T."/>
            <person name="Pan Y."/>
            <person name="Xia L."/>
            <person name="Li J."/>
            <person name="Zhao F."/>
            <person name="Cao W."/>
        </authorList>
    </citation>
    <scope>NUCLEOTIDE SEQUENCE</scope>
    <source>
        <strain evidence="1">Hyas-2018</strain>
    </source>
</reference>
<sequence length="172" mass="18024">MAAQPAAPKPPLRSILRHGHKVGESLPEIAVNASNIGGRDAQLPETDLPRYDRDRSNLAAMASLALCALCGLAVLVSAASFYTTRTAASGDEVTPAVEMATTFPANASGDNVSATPDARVSKVQRARAESLAVTDVDDTADGEWSGENESSMPSDKSEQERTSVLVKHANFS</sequence>
<evidence type="ECO:0000313" key="2">
    <source>
        <dbReference type="Proteomes" id="UP000821845"/>
    </source>
</evidence>
<dbReference type="EMBL" id="CM023484">
    <property type="protein sequence ID" value="KAH6932194.1"/>
    <property type="molecule type" value="Genomic_DNA"/>
</dbReference>
<name>A0ACB7SEJ6_HYAAI</name>
<protein>
    <submittedName>
        <fullName evidence="1">Uncharacterized protein</fullName>
    </submittedName>
</protein>
<dbReference type="Proteomes" id="UP000821845">
    <property type="component" value="Chromosome 4"/>
</dbReference>